<feature type="domain" description="T-SNARE coiled-coil homology" evidence="6">
    <location>
        <begin position="204"/>
        <end position="266"/>
    </location>
</feature>
<accession>A0A2T9Z8L6</accession>
<dbReference type="Proteomes" id="UP000245609">
    <property type="component" value="Unassembled WGS sequence"/>
</dbReference>
<comment type="similarity">
    <text evidence="2">Belongs to the syntaxin family.</text>
</comment>
<dbReference type="SUPFAM" id="SSF47661">
    <property type="entry name" value="t-snare proteins"/>
    <property type="match status" value="1"/>
</dbReference>
<dbReference type="InterPro" id="IPR006011">
    <property type="entry name" value="Syntaxin_N"/>
</dbReference>
<evidence type="ECO:0000256" key="3">
    <source>
        <dbReference type="ARBA" id="ARBA00022692"/>
    </source>
</evidence>
<name>A0A2T9Z8L6_9FUNG</name>
<evidence type="ECO:0000256" key="4">
    <source>
        <dbReference type="ARBA" id="ARBA00022989"/>
    </source>
</evidence>
<comment type="subcellular location">
    <subcellularLocation>
        <location evidence="1">Membrane</location>
        <topology evidence="1">Single-pass type IV membrane protein</topology>
    </subcellularLocation>
</comment>
<dbReference type="GO" id="GO:0005484">
    <property type="term" value="F:SNAP receptor activity"/>
    <property type="evidence" value="ECO:0007669"/>
    <property type="project" value="TreeGrafter"/>
</dbReference>
<dbReference type="OrthoDB" id="10255013at2759"/>
<dbReference type="GO" id="GO:0048278">
    <property type="term" value="P:vesicle docking"/>
    <property type="evidence" value="ECO:0007669"/>
    <property type="project" value="TreeGrafter"/>
</dbReference>
<dbReference type="InterPro" id="IPR045242">
    <property type="entry name" value="Syntaxin"/>
</dbReference>
<dbReference type="PROSITE" id="PS50192">
    <property type="entry name" value="T_SNARE"/>
    <property type="match status" value="1"/>
</dbReference>
<dbReference type="GO" id="GO:0005886">
    <property type="term" value="C:plasma membrane"/>
    <property type="evidence" value="ECO:0007669"/>
    <property type="project" value="TreeGrafter"/>
</dbReference>
<sequence>MSRDRLKEIKGFEYQKPKIQEKDFTDINLENSGDKTVDNKFFQLNDSVKALLKDLNATLPELDVIHDRVLSSINDNAYDTILKERDLTKENIRKGINDVKAKLNEMKIASEEPWLSKTQKVSRKGREQGLARMFGDFVNKYQQMNIDFNEKNKGRLRRQYLIAKPDATEEEIEEAINSNLVGNVFAQMITSTSSSRTSEARSVLRNVEQRHEDIIKTEKAILELAALFQEISDMIYSQQGSFDTIETAVEEANANIEYALMETEKAIEVRRSSRKVNVSSKICVY</sequence>
<dbReference type="GO" id="GO:0006886">
    <property type="term" value="P:intracellular protein transport"/>
    <property type="evidence" value="ECO:0007669"/>
    <property type="project" value="TreeGrafter"/>
</dbReference>
<dbReference type="GO" id="GO:0000149">
    <property type="term" value="F:SNARE binding"/>
    <property type="evidence" value="ECO:0007669"/>
    <property type="project" value="TreeGrafter"/>
</dbReference>
<dbReference type="Gene3D" id="1.20.58.70">
    <property type="match status" value="1"/>
</dbReference>
<evidence type="ECO:0000259" key="6">
    <source>
        <dbReference type="PROSITE" id="PS50192"/>
    </source>
</evidence>
<dbReference type="AlphaFoldDB" id="A0A2T9Z8L6"/>
<evidence type="ECO:0000256" key="1">
    <source>
        <dbReference type="ARBA" id="ARBA00004211"/>
    </source>
</evidence>
<comment type="caution">
    <text evidence="7">The sequence shown here is derived from an EMBL/GenBank/DDBJ whole genome shotgun (WGS) entry which is preliminary data.</text>
</comment>
<dbReference type="GO" id="GO:0012505">
    <property type="term" value="C:endomembrane system"/>
    <property type="evidence" value="ECO:0007669"/>
    <property type="project" value="TreeGrafter"/>
</dbReference>
<evidence type="ECO:0000313" key="7">
    <source>
        <dbReference type="EMBL" id="PVV00885.1"/>
    </source>
</evidence>
<dbReference type="STRING" id="133381.A0A2T9Z8L6"/>
<protein>
    <recommendedName>
        <fullName evidence="6">t-SNARE coiled-coil homology domain-containing protein</fullName>
    </recommendedName>
</protein>
<dbReference type="Pfam" id="PF00804">
    <property type="entry name" value="Syntaxin"/>
    <property type="match status" value="1"/>
</dbReference>
<dbReference type="InterPro" id="IPR000727">
    <property type="entry name" value="T_SNARE_dom"/>
</dbReference>
<gene>
    <name evidence="7" type="ORF">BB560_004717</name>
</gene>
<dbReference type="EMBL" id="MBFS01001540">
    <property type="protein sequence ID" value="PVV00885.1"/>
    <property type="molecule type" value="Genomic_DNA"/>
</dbReference>
<dbReference type="GO" id="GO:0031201">
    <property type="term" value="C:SNARE complex"/>
    <property type="evidence" value="ECO:0007669"/>
    <property type="project" value="TreeGrafter"/>
</dbReference>
<keyword evidence="4" id="KW-1133">Transmembrane helix</keyword>
<proteinExistence type="inferred from homology"/>
<dbReference type="GO" id="GO:0006906">
    <property type="term" value="P:vesicle fusion"/>
    <property type="evidence" value="ECO:0007669"/>
    <property type="project" value="TreeGrafter"/>
</dbReference>
<dbReference type="PANTHER" id="PTHR19957">
    <property type="entry name" value="SYNTAXIN"/>
    <property type="match status" value="1"/>
</dbReference>
<evidence type="ECO:0000256" key="2">
    <source>
        <dbReference type="ARBA" id="ARBA00009063"/>
    </source>
</evidence>
<keyword evidence="8" id="KW-1185">Reference proteome</keyword>
<organism evidence="7 8">
    <name type="scientific">Smittium megazygosporum</name>
    <dbReference type="NCBI Taxonomy" id="133381"/>
    <lineage>
        <taxon>Eukaryota</taxon>
        <taxon>Fungi</taxon>
        <taxon>Fungi incertae sedis</taxon>
        <taxon>Zoopagomycota</taxon>
        <taxon>Kickxellomycotina</taxon>
        <taxon>Harpellomycetes</taxon>
        <taxon>Harpellales</taxon>
        <taxon>Legeriomycetaceae</taxon>
        <taxon>Smittium</taxon>
    </lineage>
</organism>
<reference evidence="7 8" key="1">
    <citation type="journal article" date="2018" name="MBio">
        <title>Comparative Genomics Reveals the Core Gene Toolbox for the Fungus-Insect Symbiosis.</title>
        <authorList>
            <person name="Wang Y."/>
            <person name="Stata M."/>
            <person name="Wang W."/>
            <person name="Stajich J.E."/>
            <person name="White M.M."/>
            <person name="Moncalvo J.M."/>
        </authorList>
    </citation>
    <scope>NUCLEOTIDE SEQUENCE [LARGE SCALE GENOMIC DNA]</scope>
    <source>
        <strain evidence="7 8">SC-DP-2</strain>
    </source>
</reference>
<evidence type="ECO:0000256" key="5">
    <source>
        <dbReference type="ARBA" id="ARBA00023136"/>
    </source>
</evidence>
<evidence type="ECO:0000313" key="8">
    <source>
        <dbReference type="Proteomes" id="UP000245609"/>
    </source>
</evidence>
<keyword evidence="3" id="KW-0812">Transmembrane</keyword>
<dbReference type="GO" id="GO:0006887">
    <property type="term" value="P:exocytosis"/>
    <property type="evidence" value="ECO:0007669"/>
    <property type="project" value="TreeGrafter"/>
</dbReference>
<keyword evidence="5" id="KW-0472">Membrane</keyword>
<dbReference type="PANTHER" id="PTHR19957:SF307">
    <property type="entry name" value="PROTEIN SSO1-RELATED"/>
    <property type="match status" value="1"/>
</dbReference>
<dbReference type="InterPro" id="IPR010989">
    <property type="entry name" value="SNARE"/>
</dbReference>